<organism evidence="1 2">
    <name type="scientific">Penicillium solitum</name>
    <dbReference type="NCBI Taxonomy" id="60172"/>
    <lineage>
        <taxon>Eukaryota</taxon>
        <taxon>Fungi</taxon>
        <taxon>Dikarya</taxon>
        <taxon>Ascomycota</taxon>
        <taxon>Pezizomycotina</taxon>
        <taxon>Eurotiomycetes</taxon>
        <taxon>Eurotiomycetidae</taxon>
        <taxon>Eurotiales</taxon>
        <taxon>Aspergillaceae</taxon>
        <taxon>Penicillium</taxon>
    </lineage>
</organism>
<keyword evidence="2" id="KW-1185">Reference proteome</keyword>
<accession>A0A1V6RAA3</accession>
<comment type="caution">
    <text evidence="1">The sequence shown here is derived from an EMBL/GenBank/DDBJ whole genome shotgun (WGS) entry which is preliminary data.</text>
</comment>
<proteinExistence type="predicted"/>
<evidence type="ECO:0000313" key="1">
    <source>
        <dbReference type="EMBL" id="OQD98468.1"/>
    </source>
</evidence>
<dbReference type="AlphaFoldDB" id="A0A1V6RAA3"/>
<evidence type="ECO:0000313" key="2">
    <source>
        <dbReference type="Proteomes" id="UP000191612"/>
    </source>
</evidence>
<dbReference type="STRING" id="60172.A0A1V6RAA3"/>
<protein>
    <submittedName>
        <fullName evidence="1">Uncharacterized protein</fullName>
    </submittedName>
</protein>
<name>A0A1V6RAA3_9EURO</name>
<gene>
    <name evidence="1" type="ORF">PENSOL_c009G11714</name>
</gene>
<sequence length="367" mass="42265">MKRFKRTVHRIRANASATRERLRGKLAAKRESNKVKVTASEVPASEVGVSEVSYGSVQAENGSLEVHGPGDSAIPHESDQVVDVVPTSKKASYMYSDSALFYISDHAGGAFVERLWLQFGTWESFENRFLADMRIYHPEITANRRSSCRLDWLPLEIRAKIWKYVFDDCKEAIILENDDFTPKIPSSMRLSSFEWMSETSIAYINALSNRTLVVKDFPKHGYLAPPCPIFRELMTNRIRAMKFALGDKDPKKARKRAYKFIEFMVKHRDEGFMAVRTVIVELRRNWENSFFSEWDLAYLLACGAFVSMERIRIHGHITEEKLNLVLERARILAHTPQVPKDLQIPKNPHIAEDWQIPEDSQVPEALF</sequence>
<dbReference type="Proteomes" id="UP000191612">
    <property type="component" value="Unassembled WGS sequence"/>
</dbReference>
<reference evidence="2" key="1">
    <citation type="journal article" date="2017" name="Nat. Microbiol.">
        <title>Global analysis of biosynthetic gene clusters reveals vast potential of secondary metabolite production in Penicillium species.</title>
        <authorList>
            <person name="Nielsen J.C."/>
            <person name="Grijseels S."/>
            <person name="Prigent S."/>
            <person name="Ji B."/>
            <person name="Dainat J."/>
            <person name="Nielsen K.F."/>
            <person name="Frisvad J.C."/>
            <person name="Workman M."/>
            <person name="Nielsen J."/>
        </authorList>
    </citation>
    <scope>NUCLEOTIDE SEQUENCE [LARGE SCALE GENOMIC DNA]</scope>
    <source>
        <strain evidence="2">IBT 29525</strain>
    </source>
</reference>
<dbReference type="EMBL" id="MDYO01000009">
    <property type="protein sequence ID" value="OQD98468.1"/>
    <property type="molecule type" value="Genomic_DNA"/>
</dbReference>